<evidence type="ECO:0000313" key="3">
    <source>
        <dbReference type="Proteomes" id="UP001151752"/>
    </source>
</evidence>
<accession>A0A9Q0SZS0</accession>
<reference evidence="2" key="2">
    <citation type="journal article" date="2023" name="Int. J. Mol. Sci.">
        <title>De Novo Assembly and Annotation of 11 Diverse Shrub Willow (Salix) Genomes Reveals Novel Gene Organization in Sex-Linked Regions.</title>
        <authorList>
            <person name="Hyden B."/>
            <person name="Feng K."/>
            <person name="Yates T.B."/>
            <person name="Jawdy S."/>
            <person name="Cereghino C."/>
            <person name="Smart L.B."/>
            <person name="Muchero W."/>
        </authorList>
    </citation>
    <scope>NUCLEOTIDE SEQUENCE</scope>
    <source>
        <tissue evidence="2">Shoot tip</tissue>
    </source>
</reference>
<feature type="compositionally biased region" description="Gly residues" evidence="1">
    <location>
        <begin position="94"/>
        <end position="106"/>
    </location>
</feature>
<evidence type="ECO:0000313" key="2">
    <source>
        <dbReference type="EMBL" id="KAJ6695732.1"/>
    </source>
</evidence>
<comment type="caution">
    <text evidence="2">The sequence shown here is derived from an EMBL/GenBank/DDBJ whole genome shotgun (WGS) entry which is preliminary data.</text>
</comment>
<gene>
    <name evidence="2" type="ORF">OIU74_014770</name>
</gene>
<dbReference type="AlphaFoldDB" id="A0A9Q0SZS0"/>
<name>A0A9Q0SZS0_9ROSI</name>
<sequence>MKHSKALVHHPQTDTSWKRSPTQYRLHGVIMRPCSTREVFMIVKETGFPVKGFSPAYAILEGSSTMEESKHKGAPSEVQKITRIRVRMGRSRGGRGGGGGGGGGGDTELHDAARSGDMKAVESIVSSNPLAINSRDKHSRTPYPPPFSLFVFLIFYLIF</sequence>
<organism evidence="2 3">
    <name type="scientific">Salix koriyanagi</name>
    <dbReference type="NCBI Taxonomy" id="2511006"/>
    <lineage>
        <taxon>Eukaryota</taxon>
        <taxon>Viridiplantae</taxon>
        <taxon>Streptophyta</taxon>
        <taxon>Embryophyta</taxon>
        <taxon>Tracheophyta</taxon>
        <taxon>Spermatophyta</taxon>
        <taxon>Magnoliopsida</taxon>
        <taxon>eudicotyledons</taxon>
        <taxon>Gunneridae</taxon>
        <taxon>Pentapetalae</taxon>
        <taxon>rosids</taxon>
        <taxon>fabids</taxon>
        <taxon>Malpighiales</taxon>
        <taxon>Salicaceae</taxon>
        <taxon>Saliceae</taxon>
        <taxon>Salix</taxon>
    </lineage>
</organism>
<evidence type="ECO:0008006" key="4">
    <source>
        <dbReference type="Google" id="ProtNLM"/>
    </source>
</evidence>
<reference evidence="2" key="1">
    <citation type="submission" date="2022-11" db="EMBL/GenBank/DDBJ databases">
        <authorList>
            <person name="Hyden B.L."/>
            <person name="Feng K."/>
            <person name="Yates T."/>
            <person name="Jawdy S."/>
            <person name="Smart L.B."/>
            <person name="Muchero W."/>
        </authorList>
    </citation>
    <scope>NUCLEOTIDE SEQUENCE</scope>
    <source>
        <tissue evidence="2">Shoot tip</tissue>
    </source>
</reference>
<feature type="region of interest" description="Disordered" evidence="1">
    <location>
        <begin position="88"/>
        <end position="113"/>
    </location>
</feature>
<dbReference type="Proteomes" id="UP001151752">
    <property type="component" value="Chromosome 3"/>
</dbReference>
<protein>
    <recommendedName>
        <fullName evidence="4">Ankyrin repeat family protein</fullName>
    </recommendedName>
</protein>
<evidence type="ECO:0000256" key="1">
    <source>
        <dbReference type="SAM" id="MobiDB-lite"/>
    </source>
</evidence>
<keyword evidence="3" id="KW-1185">Reference proteome</keyword>
<dbReference type="EMBL" id="JAPFFM010000017">
    <property type="protein sequence ID" value="KAJ6695732.1"/>
    <property type="molecule type" value="Genomic_DNA"/>
</dbReference>
<proteinExistence type="predicted"/>